<evidence type="ECO:0000259" key="1">
    <source>
        <dbReference type="Pfam" id="PF24405"/>
    </source>
</evidence>
<proteinExistence type="predicted"/>
<feature type="domain" description="Pua-like" evidence="1">
    <location>
        <begin position="15"/>
        <end position="131"/>
    </location>
</feature>
<dbReference type="InterPro" id="IPR057406">
    <property type="entry name" value="Pua-like_dom"/>
</dbReference>
<protein>
    <submittedName>
        <fullName evidence="2">GTP-binding protein</fullName>
    </submittedName>
</protein>
<dbReference type="Proteomes" id="UP000319322">
    <property type="component" value="Unassembled WGS sequence"/>
</dbReference>
<sequence>MQNLLVLYNPFYKTDVIEAHLETLKKEGKVAFGKIRPKTKDKEHKFPESLERIYQTTNPDNFLQLFLTDFANLFVAKVEAVQHNLGQSKAPKYYKDGKYDVEAWFMITDIQEIERNDFATIRDCHLSNFITPDYGNHTFRIYGNDYDYPLRIEMKEERNYFESPQKFYHYVFKSKRFLTIKEHLINLSFGEHAYKLHHLSLDNIIYAEMEYQDNRQDPLYDFSAVMVRYSKILEQEIYLLTKDIVAFLSHVDPTILELRYESMNRSYLLSGLFGKKGQKPSLHAHSKILTLSQIQNLRSKLPPFVADFGLGELPQVLQDFTFKRNKGVHERPISLQEVSGVRVKILGVAHDKSLVKSLLKCLVQCRLELKNPVPYSQGSLRTVSTRA</sequence>
<reference evidence="2" key="2">
    <citation type="submission" date="2019-07" db="EMBL/GenBank/DDBJ databases">
        <authorList>
            <person name="Papic B."/>
        </authorList>
    </citation>
    <scope>NUCLEOTIDE SEQUENCE [LARGE SCALE GENOMIC DNA]</scope>
    <source>
        <strain evidence="2">L8b</strain>
    </source>
</reference>
<dbReference type="Pfam" id="PF24405">
    <property type="entry name" value="Pua-like"/>
    <property type="match status" value="1"/>
</dbReference>
<dbReference type="InterPro" id="IPR049682">
    <property type="entry name" value="HP0729-like"/>
</dbReference>
<dbReference type="NCBIfam" id="NF041917">
    <property type="entry name" value="HP0729_fam"/>
    <property type="match status" value="1"/>
</dbReference>
<reference evidence="2" key="1">
    <citation type="submission" date="2019-07" db="EMBL/GenBank/DDBJ databases">
        <title>Helicobacter labacensis sp. nov., Helicobacter mehlei sp. nov. and Helicobacter vulpis sp. nov., isolated from gastric mucosa of red fox (Vulpis vulpis).</title>
        <authorList>
            <person name="Kusar D."/>
            <person name="Gruntar I."/>
            <person name="Pate M."/>
            <person name="Zajc U."/>
            <person name="Ocepek M."/>
        </authorList>
    </citation>
    <scope>NUCLEOTIDE SEQUENCE [LARGE SCALE GENOMIC DNA]</scope>
    <source>
        <strain evidence="2">L8b</strain>
    </source>
</reference>
<dbReference type="OrthoDB" id="5329940at2"/>
<comment type="caution">
    <text evidence="2">The sequence shown here is derived from an EMBL/GenBank/DDBJ whole genome shotgun (WGS) entry which is preliminary data.</text>
</comment>
<dbReference type="AlphaFoldDB" id="A0A553UZV0"/>
<accession>A0A553UZV0</accession>
<organism evidence="2 3">
    <name type="scientific">Helicobacter mehlei</name>
    <dbReference type="NCBI Taxonomy" id="2316080"/>
    <lineage>
        <taxon>Bacteria</taxon>
        <taxon>Pseudomonadati</taxon>
        <taxon>Campylobacterota</taxon>
        <taxon>Epsilonproteobacteria</taxon>
        <taxon>Campylobacterales</taxon>
        <taxon>Helicobacteraceae</taxon>
        <taxon>Helicobacter</taxon>
    </lineage>
</organism>
<dbReference type="RefSeq" id="WP_120948039.1">
    <property type="nucleotide sequence ID" value="NZ_QXQP01000011.1"/>
</dbReference>
<name>A0A553UZV0_9HELI</name>
<dbReference type="EMBL" id="VKGC01000005">
    <property type="protein sequence ID" value="TSA85732.1"/>
    <property type="molecule type" value="Genomic_DNA"/>
</dbReference>
<keyword evidence="3" id="KW-1185">Reference proteome</keyword>
<gene>
    <name evidence="2" type="ORF">FNE76_02990</name>
</gene>
<evidence type="ECO:0000313" key="2">
    <source>
        <dbReference type="EMBL" id="TSA85732.1"/>
    </source>
</evidence>
<evidence type="ECO:0000313" key="3">
    <source>
        <dbReference type="Proteomes" id="UP000319322"/>
    </source>
</evidence>